<proteinExistence type="predicted"/>
<reference evidence="3" key="1">
    <citation type="journal article" date="2013" name="Nature">
        <title>Draft genome of the wheat A-genome progenitor Triticum urartu.</title>
        <authorList>
            <person name="Ling H.Q."/>
            <person name="Zhao S."/>
            <person name="Liu D."/>
            <person name="Wang J."/>
            <person name="Sun H."/>
            <person name="Zhang C."/>
            <person name="Fan H."/>
            <person name="Li D."/>
            <person name="Dong L."/>
            <person name="Tao Y."/>
            <person name="Gao C."/>
            <person name="Wu H."/>
            <person name="Li Y."/>
            <person name="Cui Y."/>
            <person name="Guo X."/>
            <person name="Zheng S."/>
            <person name="Wang B."/>
            <person name="Yu K."/>
            <person name="Liang Q."/>
            <person name="Yang W."/>
            <person name="Lou X."/>
            <person name="Chen J."/>
            <person name="Feng M."/>
            <person name="Jian J."/>
            <person name="Zhang X."/>
            <person name="Luo G."/>
            <person name="Jiang Y."/>
            <person name="Liu J."/>
            <person name="Wang Z."/>
            <person name="Sha Y."/>
            <person name="Zhang B."/>
            <person name="Wu H."/>
            <person name="Tang D."/>
            <person name="Shen Q."/>
            <person name="Xue P."/>
            <person name="Zou S."/>
            <person name="Wang X."/>
            <person name="Liu X."/>
            <person name="Wang F."/>
            <person name="Yang Y."/>
            <person name="An X."/>
            <person name="Dong Z."/>
            <person name="Zhang K."/>
            <person name="Zhang X."/>
            <person name="Luo M.C."/>
            <person name="Dvorak J."/>
            <person name="Tong Y."/>
            <person name="Wang J."/>
            <person name="Yang H."/>
            <person name="Li Z."/>
            <person name="Wang D."/>
            <person name="Zhang A."/>
            <person name="Wang J."/>
        </authorList>
    </citation>
    <scope>NUCLEOTIDE SEQUENCE</scope>
</reference>
<dbReference type="OMA" id="TYCALAK"/>
<dbReference type="AlphaFoldDB" id="M7Z5I0"/>
<evidence type="ECO:0000313" key="3">
    <source>
        <dbReference type="EMBL" id="EMS47635.1"/>
    </source>
</evidence>
<gene>
    <name evidence="3" type="ORF">TRIUR3_16549</name>
</gene>
<keyword evidence="2" id="KW-0802">TPR repeat</keyword>
<dbReference type="STRING" id="4572.M7Z5I0"/>
<dbReference type="PANTHER" id="PTHR15081">
    <property type="entry name" value="NUCLEAR AUTOANTIGENIC SPERM PROTEIN NASP -RELATED"/>
    <property type="match status" value="1"/>
</dbReference>
<evidence type="ECO:0000256" key="1">
    <source>
        <dbReference type="ARBA" id="ARBA00022737"/>
    </source>
</evidence>
<organism evidence="3">
    <name type="scientific">Triticum urartu</name>
    <name type="common">Red wild einkorn</name>
    <name type="synonym">Crithodium urartu</name>
    <dbReference type="NCBI Taxonomy" id="4572"/>
    <lineage>
        <taxon>Eukaryota</taxon>
        <taxon>Viridiplantae</taxon>
        <taxon>Streptophyta</taxon>
        <taxon>Embryophyta</taxon>
        <taxon>Tracheophyta</taxon>
        <taxon>Spermatophyta</taxon>
        <taxon>Magnoliopsida</taxon>
        <taxon>Liliopsida</taxon>
        <taxon>Poales</taxon>
        <taxon>Poaceae</taxon>
        <taxon>BOP clade</taxon>
        <taxon>Pooideae</taxon>
        <taxon>Triticodae</taxon>
        <taxon>Triticeae</taxon>
        <taxon>Triticinae</taxon>
        <taxon>Triticum</taxon>
    </lineage>
</organism>
<dbReference type="GO" id="GO:0034080">
    <property type="term" value="P:CENP-A containing chromatin assembly"/>
    <property type="evidence" value="ECO:0007669"/>
    <property type="project" value="TreeGrafter"/>
</dbReference>
<dbReference type="GO" id="GO:0006335">
    <property type="term" value="P:DNA replication-dependent chromatin assembly"/>
    <property type="evidence" value="ECO:0007669"/>
    <property type="project" value="TreeGrafter"/>
</dbReference>
<dbReference type="EMBL" id="KD258271">
    <property type="protein sequence ID" value="EMS47635.1"/>
    <property type="molecule type" value="Genomic_DNA"/>
</dbReference>
<dbReference type="PANTHER" id="PTHR15081:SF1">
    <property type="entry name" value="NUCLEAR AUTOANTIGENIC SPERM PROTEIN"/>
    <property type="match status" value="1"/>
</dbReference>
<accession>M7Z5I0</accession>
<dbReference type="GO" id="GO:0005654">
    <property type="term" value="C:nucleoplasm"/>
    <property type="evidence" value="ECO:0007669"/>
    <property type="project" value="TreeGrafter"/>
</dbReference>
<name>M7Z5I0_TRIUA</name>
<sequence>MAKVDTYCALAKVSMEREDIDYSLRARFKALAILEHLVEPDHCRIVVLYPTCGNNSIYCFSPRNFHIFLAFTSASKIGDALPYAVKVLSLYKSRVRKLRKALEDLLAVKGENAPAAEVGSEELSLNNEIDVLNNIFTALENKLNKSVPSCYLALKDLAQALLTPTSEASGTHNVVYAAPKDASSTLQIAGPSNSMSTAATIETQSSTGIDLETAGQGMKQAVAS</sequence>
<dbReference type="GO" id="GO:0042393">
    <property type="term" value="F:histone binding"/>
    <property type="evidence" value="ECO:0007669"/>
    <property type="project" value="TreeGrafter"/>
</dbReference>
<dbReference type="InterPro" id="IPR051730">
    <property type="entry name" value="NASP-like"/>
</dbReference>
<dbReference type="eggNOG" id="KOG4563">
    <property type="taxonomic scope" value="Eukaryota"/>
</dbReference>
<evidence type="ECO:0000256" key="2">
    <source>
        <dbReference type="ARBA" id="ARBA00022803"/>
    </source>
</evidence>
<keyword evidence="1" id="KW-0677">Repeat</keyword>
<protein>
    <submittedName>
        <fullName evidence="3">Uncharacterized protein</fullName>
    </submittedName>
</protein>